<evidence type="ECO:0000256" key="1">
    <source>
        <dbReference type="SAM" id="Phobius"/>
    </source>
</evidence>
<sequence>MAPVERGQGARAAFEELLKPGYAKEFLPATIMRKVQQFLGDLTDLLPGGGGAGGVLAAIGLALILLAVVGLVVWWLRRTSRRDAAAAARLFDTRELTAAEHRATAERLAAEEHWAEAVQERLRAIARDLEARALVDGMPGRTADELAAEAGAALPGFAAELVAAARDFDDIAYGGRPGTPEAYTRMRSLDERLQAARPILA</sequence>
<protein>
    <recommendedName>
        <fullName evidence="2">Protein-glutamine gamma-glutamyltransferase-like C-terminal domain-containing protein</fullName>
    </recommendedName>
</protein>
<keyword evidence="1" id="KW-0812">Transmembrane</keyword>
<dbReference type="InterPro" id="IPR025403">
    <property type="entry name" value="TgpA-like_C"/>
</dbReference>
<reference evidence="3 4" key="1">
    <citation type="journal article" date="2019" name="Int. J. Syst. Evol. Microbiol.">
        <title>The Global Catalogue of Microorganisms (GCM) 10K type strain sequencing project: providing services to taxonomists for standard genome sequencing and annotation.</title>
        <authorList>
            <consortium name="The Broad Institute Genomics Platform"/>
            <consortium name="The Broad Institute Genome Sequencing Center for Infectious Disease"/>
            <person name="Wu L."/>
            <person name="Ma J."/>
        </authorList>
    </citation>
    <scope>NUCLEOTIDE SEQUENCE [LARGE SCALE GENOMIC DNA]</scope>
    <source>
        <strain evidence="3 4">JCM 11136</strain>
    </source>
</reference>
<name>A0ABN1PG61_9ACTN</name>
<accession>A0ABN1PG61</accession>
<evidence type="ECO:0000313" key="4">
    <source>
        <dbReference type="Proteomes" id="UP001501578"/>
    </source>
</evidence>
<feature type="transmembrane region" description="Helical" evidence="1">
    <location>
        <begin position="55"/>
        <end position="76"/>
    </location>
</feature>
<gene>
    <name evidence="3" type="ORF">GCM10009560_30550</name>
</gene>
<keyword evidence="4" id="KW-1185">Reference proteome</keyword>
<keyword evidence="1" id="KW-0472">Membrane</keyword>
<proteinExistence type="predicted"/>
<dbReference type="Proteomes" id="UP001501578">
    <property type="component" value="Unassembled WGS sequence"/>
</dbReference>
<evidence type="ECO:0000313" key="3">
    <source>
        <dbReference type="EMBL" id="GAA0927785.1"/>
    </source>
</evidence>
<dbReference type="Pfam" id="PF13559">
    <property type="entry name" value="DUF4129"/>
    <property type="match status" value="1"/>
</dbReference>
<dbReference type="EMBL" id="BAAAHQ010000013">
    <property type="protein sequence ID" value="GAA0927785.1"/>
    <property type="molecule type" value="Genomic_DNA"/>
</dbReference>
<organism evidence="3 4">
    <name type="scientific">Nonomuraea longicatena</name>
    <dbReference type="NCBI Taxonomy" id="83682"/>
    <lineage>
        <taxon>Bacteria</taxon>
        <taxon>Bacillati</taxon>
        <taxon>Actinomycetota</taxon>
        <taxon>Actinomycetes</taxon>
        <taxon>Streptosporangiales</taxon>
        <taxon>Streptosporangiaceae</taxon>
        <taxon>Nonomuraea</taxon>
    </lineage>
</organism>
<evidence type="ECO:0000259" key="2">
    <source>
        <dbReference type="Pfam" id="PF13559"/>
    </source>
</evidence>
<dbReference type="RefSeq" id="WP_343950501.1">
    <property type="nucleotide sequence ID" value="NZ_BAAAHQ010000013.1"/>
</dbReference>
<feature type="domain" description="Protein-glutamine gamma-glutamyltransferase-like C-terminal" evidence="2">
    <location>
        <begin position="122"/>
        <end position="191"/>
    </location>
</feature>
<keyword evidence="1" id="KW-1133">Transmembrane helix</keyword>
<comment type="caution">
    <text evidence="3">The sequence shown here is derived from an EMBL/GenBank/DDBJ whole genome shotgun (WGS) entry which is preliminary data.</text>
</comment>